<dbReference type="Proteomes" id="UP001498398">
    <property type="component" value="Unassembled WGS sequence"/>
</dbReference>
<comment type="caution">
    <text evidence="1">The sequence shown here is derived from an EMBL/GenBank/DDBJ whole genome shotgun (WGS) entry which is preliminary data.</text>
</comment>
<keyword evidence="2" id="KW-1185">Reference proteome</keyword>
<reference evidence="1 2" key="1">
    <citation type="submission" date="2024-01" db="EMBL/GenBank/DDBJ databases">
        <title>A draft genome for the cacao thread blight pathogen Marasmiellus scandens.</title>
        <authorList>
            <person name="Baruah I.K."/>
            <person name="Leung J."/>
            <person name="Bukari Y."/>
            <person name="Amoako-Attah I."/>
            <person name="Meinhardt L.W."/>
            <person name="Bailey B.A."/>
            <person name="Cohen S.P."/>
        </authorList>
    </citation>
    <scope>NUCLEOTIDE SEQUENCE [LARGE SCALE GENOMIC DNA]</scope>
    <source>
        <strain evidence="1 2">GH-19</strain>
    </source>
</reference>
<proteinExistence type="predicted"/>
<protein>
    <submittedName>
        <fullName evidence="1">Uncharacterized protein</fullName>
    </submittedName>
</protein>
<gene>
    <name evidence="1" type="ORF">VKT23_020331</name>
</gene>
<dbReference type="EMBL" id="JBANRG010000130">
    <property type="protein sequence ID" value="KAK7434201.1"/>
    <property type="molecule type" value="Genomic_DNA"/>
</dbReference>
<evidence type="ECO:0000313" key="2">
    <source>
        <dbReference type="Proteomes" id="UP001498398"/>
    </source>
</evidence>
<sequence length="142" mass="15714">MSTSANADSIYKIAVRIYSDVTMLGFQGPVELLCCLSAKTKETYGRKFPAIETEHLSHSMEPVRPDIGHVILPTKTYAEAVNAPFAAFSSLLNKLFLPGHDFDGTFLEYLVRKETSETFRNIIGLDKEEDDSDESAAIYGSV</sequence>
<accession>A0ABR1IMU2</accession>
<evidence type="ECO:0000313" key="1">
    <source>
        <dbReference type="EMBL" id="KAK7434201.1"/>
    </source>
</evidence>
<dbReference type="InterPro" id="IPR029062">
    <property type="entry name" value="Class_I_gatase-like"/>
</dbReference>
<dbReference type="Gene3D" id="3.40.50.880">
    <property type="match status" value="1"/>
</dbReference>
<name>A0ABR1IMU2_9AGAR</name>
<organism evidence="1 2">
    <name type="scientific">Marasmiellus scandens</name>
    <dbReference type="NCBI Taxonomy" id="2682957"/>
    <lineage>
        <taxon>Eukaryota</taxon>
        <taxon>Fungi</taxon>
        <taxon>Dikarya</taxon>
        <taxon>Basidiomycota</taxon>
        <taxon>Agaricomycotina</taxon>
        <taxon>Agaricomycetes</taxon>
        <taxon>Agaricomycetidae</taxon>
        <taxon>Agaricales</taxon>
        <taxon>Marasmiineae</taxon>
        <taxon>Omphalotaceae</taxon>
        <taxon>Marasmiellus</taxon>
    </lineage>
</organism>